<protein>
    <submittedName>
        <fullName evidence="2">Uncharacterized protein</fullName>
    </submittedName>
</protein>
<keyword evidence="3" id="KW-1185">Reference proteome</keyword>
<evidence type="ECO:0000313" key="3">
    <source>
        <dbReference type="Proteomes" id="UP000292082"/>
    </source>
</evidence>
<proteinExistence type="predicted"/>
<name>A0A4Q9PNK6_9APHY</name>
<evidence type="ECO:0000313" key="2">
    <source>
        <dbReference type="EMBL" id="TBU55796.1"/>
    </source>
</evidence>
<sequence length="224" mass="24735">MCSWLIRDLDLLLRSTGLRDLHRWRWMGRLLSSLRTYDRPSVGPECSDSLLSILALTFIPSACYVTSMPACTHRMIVQEYNALRCSLSPLNLVLHLARATGVVQTKFERSVTGASRRGTHIHMAEARRTARPRAEAHADRRLEARRDAARRVPAQAPCHRPKASPRRDALDANASSVSHPAFYWHTHASVKGSSTTLGRTLSVLSEPSRCGVPHALAGTQAAGV</sequence>
<dbReference type="EMBL" id="ML145162">
    <property type="protein sequence ID" value="TBU55796.1"/>
    <property type="molecule type" value="Genomic_DNA"/>
</dbReference>
<reference evidence="2 3" key="1">
    <citation type="submission" date="2019-01" db="EMBL/GenBank/DDBJ databases">
        <title>Draft genome sequences of three monokaryotic isolates of the white-rot basidiomycete fungus Dichomitus squalens.</title>
        <authorList>
            <consortium name="DOE Joint Genome Institute"/>
            <person name="Lopez S.C."/>
            <person name="Andreopoulos B."/>
            <person name="Pangilinan J."/>
            <person name="Lipzen A."/>
            <person name="Riley R."/>
            <person name="Ahrendt S."/>
            <person name="Ng V."/>
            <person name="Barry K."/>
            <person name="Daum C."/>
            <person name="Grigoriev I.V."/>
            <person name="Hilden K.S."/>
            <person name="Makela M.R."/>
            <person name="de Vries R.P."/>
        </authorList>
    </citation>
    <scope>NUCLEOTIDE SEQUENCE [LARGE SCALE GENOMIC DNA]</scope>
    <source>
        <strain evidence="2 3">CBS 464.89</strain>
    </source>
</reference>
<gene>
    <name evidence="2" type="ORF">BD310DRAFT_652760</name>
</gene>
<feature type="region of interest" description="Disordered" evidence="1">
    <location>
        <begin position="147"/>
        <end position="172"/>
    </location>
</feature>
<evidence type="ECO:0000256" key="1">
    <source>
        <dbReference type="SAM" id="MobiDB-lite"/>
    </source>
</evidence>
<dbReference type="Proteomes" id="UP000292082">
    <property type="component" value="Unassembled WGS sequence"/>
</dbReference>
<accession>A0A4Q9PNK6</accession>
<dbReference type="AlphaFoldDB" id="A0A4Q9PNK6"/>
<organism evidence="2 3">
    <name type="scientific">Dichomitus squalens</name>
    <dbReference type="NCBI Taxonomy" id="114155"/>
    <lineage>
        <taxon>Eukaryota</taxon>
        <taxon>Fungi</taxon>
        <taxon>Dikarya</taxon>
        <taxon>Basidiomycota</taxon>
        <taxon>Agaricomycotina</taxon>
        <taxon>Agaricomycetes</taxon>
        <taxon>Polyporales</taxon>
        <taxon>Polyporaceae</taxon>
        <taxon>Dichomitus</taxon>
    </lineage>
</organism>